<dbReference type="VEuPathDB" id="CryptoDB:Vbra_12802"/>
<name>A0A0G4EQN0_VITBC</name>
<keyword evidence="2" id="KW-1185">Reference proteome</keyword>
<dbReference type="Proteomes" id="UP000041254">
    <property type="component" value="Unassembled WGS sequence"/>
</dbReference>
<dbReference type="AlphaFoldDB" id="A0A0G4EQN0"/>
<organism evidence="1 2">
    <name type="scientific">Vitrella brassicaformis (strain CCMP3155)</name>
    <dbReference type="NCBI Taxonomy" id="1169540"/>
    <lineage>
        <taxon>Eukaryota</taxon>
        <taxon>Sar</taxon>
        <taxon>Alveolata</taxon>
        <taxon>Colpodellida</taxon>
        <taxon>Vitrellaceae</taxon>
        <taxon>Vitrella</taxon>
    </lineage>
</organism>
<dbReference type="EMBL" id="CDMY01000295">
    <property type="protein sequence ID" value="CEM00533.1"/>
    <property type="molecule type" value="Genomic_DNA"/>
</dbReference>
<proteinExistence type="predicted"/>
<dbReference type="PhylomeDB" id="A0A0G4EQN0"/>
<accession>A0A0G4EQN0</accession>
<reference evidence="1 2" key="1">
    <citation type="submission" date="2014-11" db="EMBL/GenBank/DDBJ databases">
        <authorList>
            <person name="Zhu J."/>
            <person name="Qi W."/>
            <person name="Song R."/>
        </authorList>
    </citation>
    <scope>NUCLEOTIDE SEQUENCE [LARGE SCALE GENOMIC DNA]</scope>
</reference>
<evidence type="ECO:0000313" key="1">
    <source>
        <dbReference type="EMBL" id="CEM00533.1"/>
    </source>
</evidence>
<gene>
    <name evidence="1" type="ORF">Vbra_12802</name>
</gene>
<dbReference type="InParanoid" id="A0A0G4EQN0"/>
<evidence type="ECO:0000313" key="2">
    <source>
        <dbReference type="Proteomes" id="UP000041254"/>
    </source>
</evidence>
<sequence length="657" mass="72411">MAGPAHGAEQIPGALRAECKLPTIEKLPASLRLSRELLARIFGFQPIEELARLRQGLGVRLYVQATAGYTHLTITADRWAASCTFLGKGATVWEKMSVAAAFALGQRATRLKELTVLYPAFKYRYWCCGVKDEDLTWCMDKWVSIVEGNATPRKPGKAPGQKGTVSSAASLEVLRFQERKSVVRRRSEAESLPPLRSSPLHLPALKSIVGIHACVARTLADRRWLAPALSTLTFQGSNLVYERSGVEYFISKSDGSLAVLDYNDYDDRWTEAKQSISDMLRAVHRSVHGSFSLAQTASLLSVLPKGRVLAQLRRLWPIDVHRVHDAADAWELRKVLYERGCRKALAGLELRFQVKQLSKSDIPLVESIAALPQLKGICVLNYHDIYWNHLQMDAELALWGLTQPPIVKQVVNTFASIAKRVVYVQSPAAVPSSHTPADIAALNFKEGLSFHLDSDGDMPKDEITVATGIACRLSKLHMVVFRGADGSSGASPIVARRFLSALELASPPGSAPSSSRDSSPNRVVGTVDIKAAASSLGELNWGEHDKRDEGLPTIKRINIEVVGDLPEGMSVEAFECALVETMLSLKSLNGCKTVEANVKDQTAAFYEDLKAQCDDEQSCLSRADLPSSVKAIYLPQSWRNYFTLRVGESYYFESDWR</sequence>
<protein>
    <submittedName>
        <fullName evidence="1">Uncharacterized protein</fullName>
    </submittedName>
</protein>